<dbReference type="Pfam" id="PF02129">
    <property type="entry name" value="Peptidase_S15"/>
    <property type="match status" value="1"/>
</dbReference>
<accession>A0ABS2TII8</accession>
<dbReference type="SUPFAM" id="SSF53474">
    <property type="entry name" value="alpha/beta-Hydrolases"/>
    <property type="match status" value="1"/>
</dbReference>
<dbReference type="SUPFAM" id="SSF49785">
    <property type="entry name" value="Galactose-binding domain-like"/>
    <property type="match status" value="1"/>
</dbReference>
<dbReference type="GO" id="GO:0016787">
    <property type="term" value="F:hydrolase activity"/>
    <property type="evidence" value="ECO:0007669"/>
    <property type="project" value="UniProtKB-KW"/>
</dbReference>
<dbReference type="PANTHER" id="PTHR43056">
    <property type="entry name" value="PEPTIDASE S9 PROLYL OLIGOPEPTIDASE"/>
    <property type="match status" value="1"/>
</dbReference>
<dbReference type="InterPro" id="IPR000383">
    <property type="entry name" value="Xaa-Pro-like_dom"/>
</dbReference>
<dbReference type="InterPro" id="IPR029058">
    <property type="entry name" value="AB_hydrolase_fold"/>
</dbReference>
<dbReference type="Gene3D" id="3.40.50.1820">
    <property type="entry name" value="alpha/beta hydrolase"/>
    <property type="match status" value="1"/>
</dbReference>
<dbReference type="Gene3D" id="2.60.120.260">
    <property type="entry name" value="Galactose-binding domain-like"/>
    <property type="match status" value="1"/>
</dbReference>
<dbReference type="NCBIfam" id="TIGR00976">
    <property type="entry name" value="CocE_NonD"/>
    <property type="match status" value="1"/>
</dbReference>
<evidence type="ECO:0000256" key="1">
    <source>
        <dbReference type="ARBA" id="ARBA00022801"/>
    </source>
</evidence>
<dbReference type="InterPro" id="IPR050585">
    <property type="entry name" value="Xaa-Pro_dipeptidyl-ppase/CocE"/>
</dbReference>
<dbReference type="EMBL" id="JADKYB010000001">
    <property type="protein sequence ID" value="MBM9503160.1"/>
    <property type="molecule type" value="Genomic_DNA"/>
</dbReference>
<dbReference type="InterPro" id="IPR008979">
    <property type="entry name" value="Galactose-bd-like_sf"/>
</dbReference>
<dbReference type="SMART" id="SM00939">
    <property type="entry name" value="PepX_C"/>
    <property type="match status" value="1"/>
</dbReference>
<gene>
    <name evidence="3" type="ORF">ITX44_01180</name>
</gene>
<evidence type="ECO:0000313" key="3">
    <source>
        <dbReference type="EMBL" id="MBM9503160.1"/>
    </source>
</evidence>
<organism evidence="3 4">
    <name type="scientific">Actinacidiphila acididurans</name>
    <dbReference type="NCBI Taxonomy" id="2784346"/>
    <lineage>
        <taxon>Bacteria</taxon>
        <taxon>Bacillati</taxon>
        <taxon>Actinomycetota</taxon>
        <taxon>Actinomycetes</taxon>
        <taxon>Kitasatosporales</taxon>
        <taxon>Streptomycetaceae</taxon>
        <taxon>Actinacidiphila</taxon>
    </lineage>
</organism>
<dbReference type="InterPro" id="IPR013736">
    <property type="entry name" value="Xaa-Pro_dipept_C"/>
</dbReference>
<evidence type="ECO:0000259" key="2">
    <source>
        <dbReference type="SMART" id="SM00939"/>
    </source>
</evidence>
<dbReference type="Gene3D" id="1.10.3020.20">
    <property type="match status" value="1"/>
</dbReference>
<evidence type="ECO:0000313" key="4">
    <source>
        <dbReference type="Proteomes" id="UP000749040"/>
    </source>
</evidence>
<sequence>MGENRTADGAFRVDVDGATTVEWDVPIEVGDGLELRADVFRPTRPGTYPVILSMGPYGKGLPFQRTYAQAWELMVTKYPEVAEGSSCAYANFETVDPEKWVPDGHVCVRVDARGSGRSPGHLEFFSEREIQDLYECIEWAAAQPWSNGRVGMNGISYLAINQWYVAALRPPHLKAICVWEALADRYRDATYHGGIWTDFTNIFFEAVTASTQYGLGEKGGRNPITGQLICGDETLSDEERAERRADYAGIARQHPFFDEFHRARNPDWSRIEVPVLSAGNWGGQGLHLRGNTLGFEQVASSEKWLEMHDDTHWCHFYTNYGLELQKRFFGHFLKGEDTGWDKQPRVQLRTRHAEGGRIVMRTAGDWPLPETQWTRLHLDAADGSLRPSGVAEASASYDGMQGRLSFSYTTPRAIELAGPVAAKLHVESSTSDADLFLVVRAFEPGGTEIVFQGAIDPNTPIA</sequence>
<name>A0ABS2TII8_9ACTN</name>
<feature type="domain" description="Xaa-Pro dipeptidyl-peptidase C-terminal" evidence="2">
    <location>
        <begin position="326"/>
        <end position="462"/>
    </location>
</feature>
<comment type="caution">
    <text evidence="3">The sequence shown here is derived from an EMBL/GenBank/DDBJ whole genome shotgun (WGS) entry which is preliminary data.</text>
</comment>
<reference evidence="3 4" key="1">
    <citation type="submission" date="2021-01" db="EMBL/GenBank/DDBJ databases">
        <title>Streptomyces acididurans sp. nov., isolated from a peat swamp forest soil.</title>
        <authorList>
            <person name="Chantavorakit T."/>
            <person name="Duangmal K."/>
        </authorList>
    </citation>
    <scope>NUCLEOTIDE SEQUENCE [LARGE SCALE GENOMIC DNA]</scope>
    <source>
        <strain evidence="3 4">KK5PA1</strain>
    </source>
</reference>
<keyword evidence="4" id="KW-1185">Reference proteome</keyword>
<dbReference type="Pfam" id="PF08530">
    <property type="entry name" value="PepX_C"/>
    <property type="match status" value="1"/>
</dbReference>
<dbReference type="Proteomes" id="UP000749040">
    <property type="component" value="Unassembled WGS sequence"/>
</dbReference>
<protein>
    <submittedName>
        <fullName evidence="3">CocE/NonD family hydrolase</fullName>
    </submittedName>
</protein>
<keyword evidence="1 3" id="KW-0378">Hydrolase</keyword>
<dbReference type="PANTHER" id="PTHR43056:SF10">
    <property type="entry name" value="COCE_NOND FAMILY, PUTATIVE (AFU_ORTHOLOGUE AFUA_7G00600)-RELATED"/>
    <property type="match status" value="1"/>
</dbReference>
<proteinExistence type="predicted"/>
<dbReference type="InterPro" id="IPR005674">
    <property type="entry name" value="CocE/Ser_esterase"/>
</dbReference>